<gene>
    <name evidence="2" type="ORF">PMEA_00014964</name>
</gene>
<evidence type="ECO:0000313" key="2">
    <source>
        <dbReference type="EMBL" id="CAH3133209.1"/>
    </source>
</evidence>
<protein>
    <submittedName>
        <fullName evidence="2">Uncharacterized protein</fullName>
    </submittedName>
</protein>
<evidence type="ECO:0000313" key="3">
    <source>
        <dbReference type="Proteomes" id="UP001159428"/>
    </source>
</evidence>
<accession>A0AAU9X2I1</accession>
<organism evidence="2 3">
    <name type="scientific">Pocillopora meandrina</name>
    <dbReference type="NCBI Taxonomy" id="46732"/>
    <lineage>
        <taxon>Eukaryota</taxon>
        <taxon>Metazoa</taxon>
        <taxon>Cnidaria</taxon>
        <taxon>Anthozoa</taxon>
        <taxon>Hexacorallia</taxon>
        <taxon>Scleractinia</taxon>
        <taxon>Astrocoeniina</taxon>
        <taxon>Pocilloporidae</taxon>
        <taxon>Pocillopora</taxon>
    </lineage>
</organism>
<name>A0AAU9X2I1_9CNID</name>
<comment type="caution">
    <text evidence="2">The sequence shown here is derived from an EMBL/GenBank/DDBJ whole genome shotgun (WGS) entry which is preliminary data.</text>
</comment>
<proteinExistence type="predicted"/>
<dbReference type="Proteomes" id="UP001159428">
    <property type="component" value="Unassembled WGS sequence"/>
</dbReference>
<keyword evidence="1" id="KW-0472">Membrane</keyword>
<reference evidence="2 3" key="1">
    <citation type="submission" date="2022-05" db="EMBL/GenBank/DDBJ databases">
        <authorList>
            <consortium name="Genoscope - CEA"/>
            <person name="William W."/>
        </authorList>
    </citation>
    <scope>NUCLEOTIDE SEQUENCE [LARGE SCALE GENOMIC DNA]</scope>
</reference>
<dbReference type="EMBL" id="CALNXJ010000027">
    <property type="protein sequence ID" value="CAH3133209.1"/>
    <property type="molecule type" value="Genomic_DNA"/>
</dbReference>
<feature type="transmembrane region" description="Helical" evidence="1">
    <location>
        <begin position="51"/>
        <end position="74"/>
    </location>
</feature>
<keyword evidence="3" id="KW-1185">Reference proteome</keyword>
<keyword evidence="1" id="KW-1133">Transmembrane helix</keyword>
<sequence>MPTADVPTDDFAVVSDNSTEEEQLSNSELHCKAVKITRVETTLNKKKMGCILATFSLMHFLHFGTLFMICALMAKTREFQSSGTTCRLLSKAFITTAFLFGVEVVKEYISLESFLAYLSSDERELETVLKAKQVKDVVLEIAHKEVIQTQRYIVDSWSTPLSAFHREFSSTDCLLEMYARGKPTDKKIITFHANLKT</sequence>
<dbReference type="AlphaFoldDB" id="A0AAU9X2I1"/>
<evidence type="ECO:0000256" key="1">
    <source>
        <dbReference type="SAM" id="Phobius"/>
    </source>
</evidence>
<keyword evidence="1" id="KW-0812">Transmembrane</keyword>